<feature type="region of interest" description="Disordered" evidence="1">
    <location>
        <begin position="184"/>
        <end position="207"/>
    </location>
</feature>
<gene>
    <name evidence="3" type="ORF">WN55_10956</name>
</gene>
<dbReference type="InterPro" id="IPR044822">
    <property type="entry name" value="Myb_DNA-bind_4"/>
</dbReference>
<organism evidence="3 4">
    <name type="scientific">Dufourea novaeangliae</name>
    <name type="common">Sweat bee</name>
    <dbReference type="NCBI Taxonomy" id="178035"/>
    <lineage>
        <taxon>Eukaryota</taxon>
        <taxon>Metazoa</taxon>
        <taxon>Ecdysozoa</taxon>
        <taxon>Arthropoda</taxon>
        <taxon>Hexapoda</taxon>
        <taxon>Insecta</taxon>
        <taxon>Pterygota</taxon>
        <taxon>Neoptera</taxon>
        <taxon>Endopterygota</taxon>
        <taxon>Hymenoptera</taxon>
        <taxon>Apocrita</taxon>
        <taxon>Aculeata</taxon>
        <taxon>Apoidea</taxon>
        <taxon>Anthophila</taxon>
        <taxon>Halictidae</taxon>
        <taxon>Rophitinae</taxon>
        <taxon>Dufourea</taxon>
    </lineage>
</organism>
<evidence type="ECO:0000256" key="1">
    <source>
        <dbReference type="SAM" id="MobiDB-lite"/>
    </source>
</evidence>
<dbReference type="OrthoDB" id="10065625at2759"/>
<feature type="compositionally biased region" description="Polar residues" evidence="1">
    <location>
        <begin position="185"/>
        <end position="204"/>
    </location>
</feature>
<keyword evidence="4" id="KW-1185">Reference proteome</keyword>
<evidence type="ECO:0000313" key="4">
    <source>
        <dbReference type="Proteomes" id="UP000076502"/>
    </source>
</evidence>
<dbReference type="Proteomes" id="UP000076502">
    <property type="component" value="Unassembled WGS sequence"/>
</dbReference>
<sequence>MADITEQKGEKVDAQMEIKLEPTLQCYVEEEHKNGFPGFENNGAILSSADVGALRMWTSKATTCLISQYKKYRSMVGKSTQIRSLREMFEMISLEMRNYGFYFSPQKCENKWRVLERKYKNLVFRERLKKPGRMSHFGPWEHRRALDEIFNKIRRHKYLEESEVSSPSSGSAKYTFILPKPISEELNNTSDDPLATPTSNSVTNNKKEELDDKGSLTALFERFLDEMSRNFAVAEKNREKRHKEEIAMRQNELEIQKRLLKLKEQKMELQKCQIIAAAQHLHLNMYASQARDSIQLSLVTVMLSLGLNSVLDCLGVTLHYPVHDDYTFGILKNPFLLRSVYRRLCGKTKDIKTLTLPDMSMLTASRAATPKRR</sequence>
<accession>A0A154P8P4</accession>
<protein>
    <recommendedName>
        <fullName evidence="2">Myb/SANT-like DNA-binding domain-containing protein</fullName>
    </recommendedName>
</protein>
<dbReference type="AlphaFoldDB" id="A0A154P8P4"/>
<dbReference type="Pfam" id="PF13837">
    <property type="entry name" value="Myb_DNA-bind_4"/>
    <property type="match status" value="1"/>
</dbReference>
<evidence type="ECO:0000313" key="3">
    <source>
        <dbReference type="EMBL" id="KZC08223.1"/>
    </source>
</evidence>
<evidence type="ECO:0000259" key="2">
    <source>
        <dbReference type="Pfam" id="PF13837"/>
    </source>
</evidence>
<dbReference type="Gene3D" id="1.10.10.60">
    <property type="entry name" value="Homeodomain-like"/>
    <property type="match status" value="1"/>
</dbReference>
<feature type="domain" description="Myb/SANT-like DNA-binding" evidence="2">
    <location>
        <begin position="56"/>
        <end position="149"/>
    </location>
</feature>
<proteinExistence type="predicted"/>
<dbReference type="EMBL" id="KQ434845">
    <property type="protein sequence ID" value="KZC08223.1"/>
    <property type="molecule type" value="Genomic_DNA"/>
</dbReference>
<reference evidence="3 4" key="1">
    <citation type="submission" date="2015-07" db="EMBL/GenBank/DDBJ databases">
        <title>The genome of Dufourea novaeangliae.</title>
        <authorList>
            <person name="Pan H."/>
            <person name="Kapheim K."/>
        </authorList>
    </citation>
    <scope>NUCLEOTIDE SEQUENCE [LARGE SCALE GENOMIC DNA]</scope>
    <source>
        <strain evidence="3">0120121106</strain>
        <tissue evidence="3">Whole body</tissue>
    </source>
</reference>
<name>A0A154P8P4_DUFNO</name>